<feature type="active site" description="Nucleophile" evidence="4">
    <location>
        <position position="281"/>
    </location>
</feature>
<evidence type="ECO:0000256" key="1">
    <source>
        <dbReference type="ARBA" id="ARBA00006586"/>
    </source>
</evidence>
<dbReference type="CDD" id="cd03747">
    <property type="entry name" value="Ntn_PGA_like"/>
    <property type="match status" value="1"/>
</dbReference>
<dbReference type="InterPro" id="IPR023343">
    <property type="entry name" value="Penicillin_amidase_dom1"/>
</dbReference>
<feature type="binding site" evidence="5">
    <location>
        <position position="362"/>
    </location>
    <ligand>
        <name>Ca(2+)</name>
        <dbReference type="ChEBI" id="CHEBI:29108"/>
    </ligand>
</feature>
<comment type="caution">
    <text evidence="7">The sequence shown here is derived from an EMBL/GenBank/DDBJ whole genome shotgun (WGS) entry which is preliminary data.</text>
</comment>
<feature type="region of interest" description="Disordered" evidence="6">
    <location>
        <begin position="230"/>
        <end position="249"/>
    </location>
</feature>
<dbReference type="RefSeq" id="WP_337918378.1">
    <property type="nucleotide sequence ID" value="NZ_BAABJL010000222.1"/>
</dbReference>
<dbReference type="EC" id="3.5.1.11" evidence="7"/>
<dbReference type="Gene3D" id="2.30.120.10">
    <property type="match status" value="1"/>
</dbReference>
<proteinExistence type="inferred from homology"/>
<evidence type="ECO:0000256" key="5">
    <source>
        <dbReference type="PIRSR" id="PIRSR001227-2"/>
    </source>
</evidence>
<feature type="binding site" evidence="5">
    <location>
        <position position="359"/>
    </location>
    <ligand>
        <name>Ca(2+)</name>
        <dbReference type="ChEBI" id="CHEBI:29108"/>
    </ligand>
</feature>
<dbReference type="PIRSF" id="PIRSF001227">
    <property type="entry name" value="Pen_acylase"/>
    <property type="match status" value="1"/>
</dbReference>
<dbReference type="InterPro" id="IPR043147">
    <property type="entry name" value="Penicillin_amidase_A-knob"/>
</dbReference>
<evidence type="ECO:0000256" key="4">
    <source>
        <dbReference type="PIRSR" id="PIRSR001227-1"/>
    </source>
</evidence>
<dbReference type="GO" id="GO:0017000">
    <property type="term" value="P:antibiotic biosynthetic process"/>
    <property type="evidence" value="ECO:0007669"/>
    <property type="project" value="InterPro"/>
</dbReference>
<dbReference type="PANTHER" id="PTHR34218:SF4">
    <property type="entry name" value="ACYL-HOMOSERINE LACTONE ACYLASE QUIP"/>
    <property type="match status" value="1"/>
</dbReference>
<dbReference type="SUPFAM" id="SSF56235">
    <property type="entry name" value="N-terminal nucleophile aminohydrolases (Ntn hydrolases)"/>
    <property type="match status" value="1"/>
</dbReference>
<reference evidence="7" key="1">
    <citation type="submission" date="2020-10" db="EMBL/GenBank/DDBJ databases">
        <title>Sequencing the genomes of 1000 actinobacteria strains.</title>
        <authorList>
            <person name="Klenk H.-P."/>
        </authorList>
    </citation>
    <scope>NUCLEOTIDE SEQUENCE</scope>
    <source>
        <strain evidence="7">DSM 45354</strain>
    </source>
</reference>
<dbReference type="Pfam" id="PF01804">
    <property type="entry name" value="Penicil_amidase"/>
    <property type="match status" value="1"/>
</dbReference>
<evidence type="ECO:0000256" key="3">
    <source>
        <dbReference type="ARBA" id="ARBA00023145"/>
    </source>
</evidence>
<protein>
    <submittedName>
        <fullName evidence="7">Penicillin amidase</fullName>
        <ecNumber evidence="7">3.5.1.11</ecNumber>
    </submittedName>
</protein>
<keyword evidence="5" id="KW-0479">Metal-binding</keyword>
<keyword evidence="8" id="KW-1185">Reference proteome</keyword>
<accession>A0A927NC35</accession>
<keyword evidence="2 7" id="KW-0378">Hydrolase</keyword>
<comment type="similarity">
    <text evidence="1">Belongs to the peptidase S45 family.</text>
</comment>
<dbReference type="Gene3D" id="1.10.1400.10">
    <property type="match status" value="1"/>
</dbReference>
<evidence type="ECO:0000313" key="8">
    <source>
        <dbReference type="Proteomes" id="UP000638648"/>
    </source>
</evidence>
<dbReference type="InterPro" id="IPR029055">
    <property type="entry name" value="Ntn_hydrolases_N"/>
</dbReference>
<dbReference type="InterPro" id="IPR014395">
    <property type="entry name" value="Pen/GL7ACA/AHL_acylase"/>
</dbReference>
<dbReference type="Proteomes" id="UP000638648">
    <property type="component" value="Unassembled WGS sequence"/>
</dbReference>
<dbReference type="GO" id="GO:0046872">
    <property type="term" value="F:metal ion binding"/>
    <property type="evidence" value="ECO:0007669"/>
    <property type="project" value="UniProtKB-KW"/>
</dbReference>
<dbReference type="Gene3D" id="1.10.439.10">
    <property type="entry name" value="Penicillin Amidohydrolase, domain 1"/>
    <property type="match status" value="1"/>
</dbReference>
<organism evidence="7 8">
    <name type="scientific">Actinopolymorpha pittospori</name>
    <dbReference type="NCBI Taxonomy" id="648752"/>
    <lineage>
        <taxon>Bacteria</taxon>
        <taxon>Bacillati</taxon>
        <taxon>Actinomycetota</taxon>
        <taxon>Actinomycetes</taxon>
        <taxon>Propionibacteriales</taxon>
        <taxon>Actinopolymorphaceae</taxon>
        <taxon>Actinopolymorpha</taxon>
    </lineage>
</organism>
<evidence type="ECO:0000313" key="7">
    <source>
        <dbReference type="EMBL" id="MBE1612085.1"/>
    </source>
</evidence>
<dbReference type="GO" id="GO:0008953">
    <property type="term" value="F:penicillin amidase activity"/>
    <property type="evidence" value="ECO:0007669"/>
    <property type="project" value="UniProtKB-EC"/>
</dbReference>
<name>A0A927NC35_9ACTN</name>
<evidence type="ECO:0000256" key="2">
    <source>
        <dbReference type="ARBA" id="ARBA00022801"/>
    </source>
</evidence>
<dbReference type="InterPro" id="IPR002692">
    <property type="entry name" value="S45"/>
</dbReference>
<comment type="cofactor">
    <cofactor evidence="5">
        <name>Ca(2+)</name>
        <dbReference type="ChEBI" id="CHEBI:29108"/>
    </cofactor>
    <text evidence="5">Binds 1 Ca(2+) ion per dimer.</text>
</comment>
<dbReference type="AlphaFoldDB" id="A0A927NC35"/>
<keyword evidence="3" id="KW-0865">Zymogen</keyword>
<evidence type="ECO:0000256" key="6">
    <source>
        <dbReference type="SAM" id="MobiDB-lite"/>
    </source>
</evidence>
<dbReference type="InterPro" id="IPR043146">
    <property type="entry name" value="Penicillin_amidase_N_B-knob"/>
</dbReference>
<gene>
    <name evidence="7" type="ORF">HEB94_008933</name>
</gene>
<sequence>MQRRLTRLAMGLALLLALALVGTSIAAVVGIRRSLPSYDGETSLPGLTAAVEVRRDGQGVPQIYADTPEDLFRAQGYVQAQDRFFEMDFRRHLTSGRLAEWFGPDLVQTDRFVRTLGWRRVAAQEYPRLSAQTRRYLQAFASGVNSYLDTHSGSKLSVEYTLGMLGPDQRPEAWSPIDSLAWLKAMAWDLRSNLDDEIARAFDSSKLPPARVDQLYPPYPFDRHPPIVTRVPESAGGQPRTPGRAALPAGTREALTRARNLLDAAPPPGAAGLGDGAGLGSNAWVVAGSRTTTGKPLLANDPHLAAQMPSVWYQIGLHCRILSKSCPFDVAGFGFSGLPGVVIGHNNRIAWGFTNLGPDVMDLYVEQIDGDTYMYDGGRQPLSTRREIIKVRGRHSVEVIVRSTAHGPLLSDADAEVGDAIDGSPVGRRAKAGGWETGVALRWTALQASTTADALFRLDAAQDWQQFREAAAQFEVPAQNLVYADVDGHIGYQAPGRIPIRKGSTGEWPVPGWLSDYDWTGWVPFDQLPSELDPASGYIVTANQAVAPPTYRYRLADHYSYGYRSDRIADLLRGGGKLDAADMQNIQLDTYNANAAMLVPYLRRVKVDDFTAEAQRLFAGWNYTQGVNSAPAAYFNAVWRSLLAETFHDELPERAWPSGGDRWWELVRTMLTQPTNAWWDDVRTRNVREDRDTILRKALVDARADLTRRMAKDPTEWRWGKLHQLDLVNQAFGQSGIVPLERLFNRGPYELPGGSDAVLATGWNAAGDGYEVGAVPSMRMVVDLANFDNSRWVNLTGASGHPWSEHYNDQFRTWASGGSYRWAFSPHEVQRASEHTLALIP</sequence>
<keyword evidence="5" id="KW-0106">Calcium</keyword>
<feature type="binding site" evidence="5">
    <location>
        <position position="197"/>
    </location>
    <ligand>
        <name>Ca(2+)</name>
        <dbReference type="ChEBI" id="CHEBI:29108"/>
    </ligand>
</feature>
<dbReference type="Gene3D" id="3.60.20.10">
    <property type="entry name" value="Glutamine Phosphoribosylpyrophosphate, subunit 1, domain 1"/>
    <property type="match status" value="1"/>
</dbReference>
<dbReference type="PANTHER" id="PTHR34218">
    <property type="entry name" value="PEPTIDASE S45 PENICILLIN AMIDASE"/>
    <property type="match status" value="1"/>
</dbReference>
<dbReference type="EMBL" id="JADBEM010000001">
    <property type="protein sequence ID" value="MBE1612085.1"/>
    <property type="molecule type" value="Genomic_DNA"/>
</dbReference>